<dbReference type="GO" id="GO:0006426">
    <property type="term" value="P:glycyl-tRNA aminoacylation"/>
    <property type="evidence" value="ECO:0007669"/>
    <property type="project" value="UniProtKB-UniRule"/>
</dbReference>
<dbReference type="EC" id="6.1.1.14" evidence="11"/>
<evidence type="ECO:0000256" key="5">
    <source>
        <dbReference type="ARBA" id="ARBA00022598"/>
    </source>
</evidence>
<dbReference type="GO" id="GO:0005829">
    <property type="term" value="C:cytosol"/>
    <property type="evidence" value="ECO:0007669"/>
    <property type="project" value="TreeGrafter"/>
</dbReference>
<evidence type="ECO:0000256" key="3">
    <source>
        <dbReference type="ARBA" id="ARBA00011209"/>
    </source>
</evidence>
<protein>
    <recommendedName>
        <fullName evidence="11">Glycine--tRNA ligase beta subunit</fullName>
        <ecNumber evidence="11">6.1.1.14</ecNumber>
    </recommendedName>
    <alternativeName>
        <fullName evidence="11">Glycyl-tRNA synthetase beta subunit</fullName>
        <shortName evidence="11">GlyRS</shortName>
    </alternativeName>
</protein>
<dbReference type="PANTHER" id="PTHR30075">
    <property type="entry name" value="GLYCYL-TRNA SYNTHETASE"/>
    <property type="match status" value="1"/>
</dbReference>
<comment type="similarity">
    <text evidence="2 11">Belongs to the class-II aminoacyl-tRNA synthetase family.</text>
</comment>
<evidence type="ECO:0000256" key="6">
    <source>
        <dbReference type="ARBA" id="ARBA00022741"/>
    </source>
</evidence>
<keyword evidence="9 11" id="KW-0030">Aminoacyl-tRNA synthetase</keyword>
<comment type="caution">
    <text evidence="13">The sequence shown here is derived from an EMBL/GenBank/DDBJ whole genome shotgun (WGS) entry which is preliminary data.</text>
</comment>
<sequence>MNSSTRDFLVEIGTEELPPKALSLLSNAFKSEVAASLKKADLSFDKIQAFATPRRLALLISTLVDSQGDKSIERFGPAVKAAYDASGEPTKAALGFAKSCGVNLSELSTSDKDGVSKLKFSSTVIGKTTQSLIPEIISSALAKLPIPKRMRWGSSRNEFVRPVHWVLMLYGNEVLNTTVLGIKSGSVSYGHRFHYNQEINLAAPSEYEASLESPGFVIADFDKRKAIIKDLVTQQGQAINARAVIDDDLLNEVTGLVEHPVALMGKFDKEFLEVPPEALISAMKSHQKYFYLVDENKQLLPYFITVSNIASTDPKQVIEGNEKVIRPRLADSRFFFETDKKQSLESRLDKLKTIVFQQQLGSVYDKCARVSRLGAAIADKIGIDASHCERSGLLSKTDLVTNMVGEFADLQGLMGCYYAINDGEPSEVAIAIKEQYLPKFSGDKLPESTTGCVLAIADKLDTVCGLFAIGQLPTGSKDPFALRRSAIGILRIMVEKQLDLDLMECINSAAKGFEHLETQAGFEQKVFDFLLDRLRAWYLDENISNEVFQSVFALKPSNPLDFHIRIQAVHRFHQLEVSKSLASSNKRVANILSKCDVPTSQLNVDESLFQQVQENNLCAAIASIKLDVAPLFEERKFNEALELLAQLKPVIDEFFEAVLVMAEDDSIKNNRLALLHSLRGLFLQVADISYLQKA</sequence>
<reference evidence="14" key="1">
    <citation type="submission" date="2017-08" db="EMBL/GenBank/DDBJ databases">
        <title>A dynamic microbial community with high functional redundancy inhabits the cold, oxic subseafloor aquifer.</title>
        <authorList>
            <person name="Tully B.J."/>
            <person name="Wheat C.G."/>
            <person name="Glazer B.T."/>
            <person name="Huber J.A."/>
        </authorList>
    </citation>
    <scope>NUCLEOTIDE SEQUENCE [LARGE SCALE GENOMIC DNA]</scope>
</reference>
<name>A0A2A4MSV9_9GAMM</name>
<evidence type="ECO:0000313" key="13">
    <source>
        <dbReference type="EMBL" id="PCH62910.1"/>
    </source>
</evidence>
<accession>A0A2A4MSV9</accession>
<keyword evidence="5 11" id="KW-0436">Ligase</keyword>
<dbReference type="Pfam" id="PF05746">
    <property type="entry name" value="DALR_1"/>
    <property type="match status" value="1"/>
</dbReference>
<dbReference type="PANTHER" id="PTHR30075:SF2">
    <property type="entry name" value="GLYCINE--TRNA LIGASE, CHLOROPLASTIC_MITOCHONDRIAL 2"/>
    <property type="match status" value="1"/>
</dbReference>
<comment type="subcellular location">
    <subcellularLocation>
        <location evidence="1 11">Cytoplasm</location>
    </subcellularLocation>
</comment>
<evidence type="ECO:0000256" key="1">
    <source>
        <dbReference type="ARBA" id="ARBA00004496"/>
    </source>
</evidence>
<proteinExistence type="inferred from homology"/>
<evidence type="ECO:0000256" key="4">
    <source>
        <dbReference type="ARBA" id="ARBA00022490"/>
    </source>
</evidence>
<gene>
    <name evidence="11" type="primary">glyS</name>
    <name evidence="13" type="ORF">COC19_02120</name>
</gene>
<dbReference type="InterPro" id="IPR008909">
    <property type="entry name" value="DALR_anticod-bd"/>
</dbReference>
<keyword evidence="7 11" id="KW-0067">ATP-binding</keyword>
<dbReference type="InterPro" id="IPR006194">
    <property type="entry name" value="Gly-tRNA-synth_heterodimer"/>
</dbReference>
<dbReference type="GO" id="GO:0006420">
    <property type="term" value="P:arginyl-tRNA aminoacylation"/>
    <property type="evidence" value="ECO:0007669"/>
    <property type="project" value="InterPro"/>
</dbReference>
<dbReference type="NCBIfam" id="TIGR00211">
    <property type="entry name" value="glyS"/>
    <property type="match status" value="1"/>
</dbReference>
<comment type="subunit">
    <text evidence="3 11">Tetramer of two alpha and two beta subunits.</text>
</comment>
<dbReference type="Proteomes" id="UP000218172">
    <property type="component" value="Unassembled WGS sequence"/>
</dbReference>
<dbReference type="SUPFAM" id="SSF109604">
    <property type="entry name" value="HD-domain/PDEase-like"/>
    <property type="match status" value="1"/>
</dbReference>
<dbReference type="GO" id="GO:0005524">
    <property type="term" value="F:ATP binding"/>
    <property type="evidence" value="ECO:0007669"/>
    <property type="project" value="UniProtKB-UniRule"/>
</dbReference>
<evidence type="ECO:0000256" key="7">
    <source>
        <dbReference type="ARBA" id="ARBA00022840"/>
    </source>
</evidence>
<dbReference type="EMBL" id="NVQR01000031">
    <property type="protein sequence ID" value="PCH62910.1"/>
    <property type="molecule type" value="Genomic_DNA"/>
</dbReference>
<keyword evidence="6 11" id="KW-0547">Nucleotide-binding</keyword>
<evidence type="ECO:0000259" key="12">
    <source>
        <dbReference type="Pfam" id="PF05746"/>
    </source>
</evidence>
<dbReference type="PRINTS" id="PR01045">
    <property type="entry name" value="TRNASYNTHGB"/>
</dbReference>
<evidence type="ECO:0000313" key="14">
    <source>
        <dbReference type="Proteomes" id="UP000218172"/>
    </source>
</evidence>
<dbReference type="GO" id="GO:0004820">
    <property type="term" value="F:glycine-tRNA ligase activity"/>
    <property type="evidence" value="ECO:0007669"/>
    <property type="project" value="UniProtKB-UniRule"/>
</dbReference>
<evidence type="ECO:0000256" key="8">
    <source>
        <dbReference type="ARBA" id="ARBA00022917"/>
    </source>
</evidence>
<dbReference type="HAMAP" id="MF_00255">
    <property type="entry name" value="Gly_tRNA_synth_beta"/>
    <property type="match status" value="1"/>
</dbReference>
<keyword evidence="4 11" id="KW-0963">Cytoplasm</keyword>
<dbReference type="PROSITE" id="PS50861">
    <property type="entry name" value="AA_TRNA_LIGASE_II_GLYAB"/>
    <property type="match status" value="1"/>
</dbReference>
<keyword evidence="8 11" id="KW-0648">Protein biosynthesis</keyword>
<comment type="catalytic activity">
    <reaction evidence="10 11">
        <text>tRNA(Gly) + glycine + ATP = glycyl-tRNA(Gly) + AMP + diphosphate</text>
        <dbReference type="Rhea" id="RHEA:16013"/>
        <dbReference type="Rhea" id="RHEA-COMP:9664"/>
        <dbReference type="Rhea" id="RHEA-COMP:9683"/>
        <dbReference type="ChEBI" id="CHEBI:30616"/>
        <dbReference type="ChEBI" id="CHEBI:33019"/>
        <dbReference type="ChEBI" id="CHEBI:57305"/>
        <dbReference type="ChEBI" id="CHEBI:78442"/>
        <dbReference type="ChEBI" id="CHEBI:78522"/>
        <dbReference type="ChEBI" id="CHEBI:456215"/>
        <dbReference type="EC" id="6.1.1.14"/>
    </reaction>
</comment>
<dbReference type="AlphaFoldDB" id="A0A2A4MSV9"/>
<dbReference type="GO" id="GO:0004814">
    <property type="term" value="F:arginine-tRNA ligase activity"/>
    <property type="evidence" value="ECO:0007669"/>
    <property type="project" value="InterPro"/>
</dbReference>
<organism evidence="13 14">
    <name type="scientific">SAR86 cluster bacterium</name>
    <dbReference type="NCBI Taxonomy" id="2030880"/>
    <lineage>
        <taxon>Bacteria</taxon>
        <taxon>Pseudomonadati</taxon>
        <taxon>Pseudomonadota</taxon>
        <taxon>Gammaproteobacteria</taxon>
        <taxon>SAR86 cluster</taxon>
    </lineage>
</organism>
<evidence type="ECO:0000256" key="2">
    <source>
        <dbReference type="ARBA" id="ARBA00008226"/>
    </source>
</evidence>
<evidence type="ECO:0000256" key="9">
    <source>
        <dbReference type="ARBA" id="ARBA00023146"/>
    </source>
</evidence>
<evidence type="ECO:0000256" key="10">
    <source>
        <dbReference type="ARBA" id="ARBA00047937"/>
    </source>
</evidence>
<feature type="domain" description="DALR anticodon binding" evidence="12">
    <location>
        <begin position="585"/>
        <end position="680"/>
    </location>
</feature>
<dbReference type="InterPro" id="IPR015944">
    <property type="entry name" value="Gly-tRNA-synth_bsu"/>
</dbReference>
<dbReference type="Pfam" id="PF02092">
    <property type="entry name" value="tRNA_synt_2f"/>
    <property type="match status" value="1"/>
</dbReference>
<evidence type="ECO:0000256" key="11">
    <source>
        <dbReference type="HAMAP-Rule" id="MF_00255"/>
    </source>
</evidence>